<gene>
    <name evidence="1" type="ORF">AB2Z07_04520</name>
</gene>
<sequence>MFYNNKRRHVSLGYVSPNQFKSKYGCKPHMRNLLFV</sequence>
<name>A0ABV4JPW8_9BACT</name>
<protein>
    <submittedName>
        <fullName evidence="1">IS3 family transposase</fullName>
    </submittedName>
</protein>
<proteinExistence type="predicted"/>
<dbReference type="EMBL" id="JBFSOO010000003">
    <property type="protein sequence ID" value="MEZ6852801.1"/>
    <property type="molecule type" value="Genomic_DNA"/>
</dbReference>
<reference evidence="1 2" key="1">
    <citation type="submission" date="2024-07" db="EMBL/GenBank/DDBJ databases">
        <title>Active virus-host system and metabolic interactions in a Lokiarchaeon culture.</title>
        <authorList>
            <person name="Ponce Toledo R.I."/>
            <person name="Rodrigues Oliveira T."/>
            <person name="Schleper C."/>
        </authorList>
    </citation>
    <scope>NUCLEOTIDE SEQUENCE [LARGE SCALE GENOMIC DNA]</scope>
    <source>
        <strain evidence="1 2">B35</strain>
    </source>
</reference>
<dbReference type="Proteomes" id="UP001568358">
    <property type="component" value="Unassembled WGS sequence"/>
</dbReference>
<dbReference type="RefSeq" id="WP_370736208.1">
    <property type="nucleotide sequence ID" value="NZ_FQZR01000002.1"/>
</dbReference>
<keyword evidence="2" id="KW-1185">Reference proteome</keyword>
<comment type="caution">
    <text evidence="1">The sequence shown here is derived from an EMBL/GenBank/DDBJ whole genome shotgun (WGS) entry which is preliminary data.</text>
</comment>
<organism evidence="1 2">
    <name type="scientific">Halodesulfovibrio aestuarii</name>
    <dbReference type="NCBI Taxonomy" id="126333"/>
    <lineage>
        <taxon>Bacteria</taxon>
        <taxon>Pseudomonadati</taxon>
        <taxon>Thermodesulfobacteriota</taxon>
        <taxon>Desulfovibrionia</taxon>
        <taxon>Desulfovibrionales</taxon>
        <taxon>Desulfovibrionaceae</taxon>
        <taxon>Halodesulfovibrio</taxon>
    </lineage>
</organism>
<accession>A0ABV4JPW8</accession>
<evidence type="ECO:0000313" key="2">
    <source>
        <dbReference type="Proteomes" id="UP001568358"/>
    </source>
</evidence>
<evidence type="ECO:0000313" key="1">
    <source>
        <dbReference type="EMBL" id="MEZ6852801.1"/>
    </source>
</evidence>